<reference evidence="2" key="1">
    <citation type="submission" date="2016-10" db="EMBL/GenBank/DDBJ databases">
        <authorList>
            <person name="Varghese N."/>
            <person name="Submissions S."/>
        </authorList>
    </citation>
    <scope>NUCLEOTIDE SEQUENCE [LARGE SCALE GENOMIC DNA]</scope>
    <source>
        <strain evidence="2">DSM 25329</strain>
    </source>
</reference>
<dbReference type="Pfam" id="PF14595">
    <property type="entry name" value="Thioredoxin_9"/>
    <property type="match status" value="1"/>
</dbReference>
<dbReference type="Proteomes" id="UP000198748">
    <property type="component" value="Unassembled WGS sequence"/>
</dbReference>
<proteinExistence type="predicted"/>
<name>A0A1G7TQE5_9BACT</name>
<organism evidence="1 2">
    <name type="scientific">Dyadobacter soli</name>
    <dbReference type="NCBI Taxonomy" id="659014"/>
    <lineage>
        <taxon>Bacteria</taxon>
        <taxon>Pseudomonadati</taxon>
        <taxon>Bacteroidota</taxon>
        <taxon>Cytophagia</taxon>
        <taxon>Cytophagales</taxon>
        <taxon>Spirosomataceae</taxon>
        <taxon>Dyadobacter</taxon>
    </lineage>
</organism>
<dbReference type="AlphaFoldDB" id="A0A1G7TQE5"/>
<gene>
    <name evidence="1" type="ORF">SAMN04487996_11820</name>
</gene>
<dbReference type="Gene3D" id="3.40.30.10">
    <property type="entry name" value="Glutaredoxin"/>
    <property type="match status" value="1"/>
</dbReference>
<evidence type="ECO:0000313" key="1">
    <source>
        <dbReference type="EMBL" id="SDG37382.1"/>
    </source>
</evidence>
<dbReference type="SUPFAM" id="SSF52833">
    <property type="entry name" value="Thioredoxin-like"/>
    <property type="match status" value="1"/>
</dbReference>
<keyword evidence="2" id="KW-1185">Reference proteome</keyword>
<dbReference type="EMBL" id="FNAN01000018">
    <property type="protein sequence ID" value="SDG37382.1"/>
    <property type="molecule type" value="Genomic_DNA"/>
</dbReference>
<sequence>MPPEGFLINENPMKNVAHLFPESVRNGAYTYSEYMHLMETVVLENRTTGPKQSESLSHYTKLNFARMQRLNKKAEIHDSLREAVDQVDGPQTWYILTEAWCGDAAQNIPTIVAASLSNPLITVRLLLRDENPELMDAYLTNGGRSIPKLIAVDEDFNEIFTWGPRPAGAQALLLEYKANPVKSYSEFSEDIQRWYIADKTESLQSELQELLEAVGVEK</sequence>
<accession>A0A1G7TQE5</accession>
<evidence type="ECO:0000313" key="2">
    <source>
        <dbReference type="Proteomes" id="UP000198748"/>
    </source>
</evidence>
<protein>
    <submittedName>
        <fullName evidence="1">Thioredoxin</fullName>
    </submittedName>
</protein>
<dbReference type="InterPro" id="IPR036249">
    <property type="entry name" value="Thioredoxin-like_sf"/>
</dbReference>
<dbReference type="STRING" id="659014.SAMN04487996_11820"/>